<organism evidence="1 2">
    <name type="scientific">Thalassobacter stenotrophicus</name>
    <dbReference type="NCBI Taxonomy" id="266809"/>
    <lineage>
        <taxon>Bacteria</taxon>
        <taxon>Pseudomonadati</taxon>
        <taxon>Pseudomonadota</taxon>
        <taxon>Alphaproteobacteria</taxon>
        <taxon>Rhodobacterales</taxon>
        <taxon>Roseobacteraceae</taxon>
        <taxon>Thalassobacter</taxon>
    </lineage>
</organism>
<dbReference type="RefSeq" id="WP_058124440.1">
    <property type="nucleotide sequence ID" value="NZ_CYRX01000033.1"/>
</dbReference>
<name>A0A0N7LTW4_9RHOB</name>
<evidence type="ECO:0008006" key="3">
    <source>
        <dbReference type="Google" id="ProtNLM"/>
    </source>
</evidence>
<sequence length="136" mass="14213">MKAVILIPLAALAACASPHPLSGLRDQVTVEAGGYSFAINYSQDRAEVTRLTRVWRPDYADVQAAAVAAVIKGTGCAPDLGSVSGDVALLRMKIDCTEGAELKLPPPRNGPKTSCVGNLIPFDLSTGVFDLAIDCD</sequence>
<evidence type="ECO:0000313" key="2">
    <source>
        <dbReference type="Proteomes" id="UP000051298"/>
    </source>
</evidence>
<dbReference type="STRING" id="266809.PM03_01100"/>
<dbReference type="Proteomes" id="UP000051298">
    <property type="component" value="Unassembled WGS sequence"/>
</dbReference>
<dbReference type="PROSITE" id="PS51257">
    <property type="entry name" value="PROKAR_LIPOPROTEIN"/>
    <property type="match status" value="1"/>
</dbReference>
<proteinExistence type="predicted"/>
<accession>A0A0N7LTW4</accession>
<dbReference type="EMBL" id="CYRX01000033">
    <property type="protein sequence ID" value="CUH61826.1"/>
    <property type="molecule type" value="Genomic_DNA"/>
</dbReference>
<protein>
    <recommendedName>
        <fullName evidence="3">Lipoprotein</fullName>
    </recommendedName>
</protein>
<reference evidence="1 2" key="1">
    <citation type="submission" date="2015-09" db="EMBL/GenBank/DDBJ databases">
        <authorList>
            <consortium name="Swine Surveillance"/>
        </authorList>
    </citation>
    <scope>NUCLEOTIDE SEQUENCE [LARGE SCALE GENOMIC DNA]</scope>
    <source>
        <strain evidence="1 2">CECT 5294</strain>
    </source>
</reference>
<dbReference type="AlphaFoldDB" id="A0A0N7LTW4"/>
<evidence type="ECO:0000313" key="1">
    <source>
        <dbReference type="EMBL" id="CUH61826.1"/>
    </source>
</evidence>
<gene>
    <name evidence="1" type="ORF">THS5294_03139</name>
</gene>